<reference evidence="1" key="3">
    <citation type="journal article" date="2017" name="Nature">
        <title>Genome sequence of the progenitor of the wheat D genome Aegilops tauschii.</title>
        <authorList>
            <person name="Luo M.C."/>
            <person name="Gu Y.Q."/>
            <person name="Puiu D."/>
            <person name="Wang H."/>
            <person name="Twardziok S.O."/>
            <person name="Deal K.R."/>
            <person name="Huo N."/>
            <person name="Zhu T."/>
            <person name="Wang L."/>
            <person name="Wang Y."/>
            <person name="McGuire P.E."/>
            <person name="Liu S."/>
            <person name="Long H."/>
            <person name="Ramasamy R.K."/>
            <person name="Rodriguez J.C."/>
            <person name="Van S.L."/>
            <person name="Yuan L."/>
            <person name="Wang Z."/>
            <person name="Xia Z."/>
            <person name="Xiao L."/>
            <person name="Anderson O.D."/>
            <person name="Ouyang S."/>
            <person name="Liang Y."/>
            <person name="Zimin A.V."/>
            <person name="Pertea G."/>
            <person name="Qi P."/>
            <person name="Bennetzen J.L."/>
            <person name="Dai X."/>
            <person name="Dawson M.W."/>
            <person name="Muller H.G."/>
            <person name="Kugler K."/>
            <person name="Rivarola-Duarte L."/>
            <person name="Spannagl M."/>
            <person name="Mayer K.F.X."/>
            <person name="Lu F.H."/>
            <person name="Bevan M.W."/>
            <person name="Leroy P."/>
            <person name="Li P."/>
            <person name="You F.M."/>
            <person name="Sun Q."/>
            <person name="Liu Z."/>
            <person name="Lyons E."/>
            <person name="Wicker T."/>
            <person name="Salzberg S.L."/>
            <person name="Devos K.M."/>
            <person name="Dvorak J."/>
        </authorList>
    </citation>
    <scope>NUCLEOTIDE SEQUENCE [LARGE SCALE GENOMIC DNA]</scope>
    <source>
        <strain evidence="1">cv. AL8/78</strain>
    </source>
</reference>
<reference evidence="1" key="4">
    <citation type="submission" date="2019-03" db="UniProtKB">
        <authorList>
            <consortium name="EnsemblPlants"/>
        </authorList>
    </citation>
    <scope>IDENTIFICATION</scope>
</reference>
<accession>A0A453I4E2</accession>
<organism evidence="1 2">
    <name type="scientific">Aegilops tauschii subsp. strangulata</name>
    <name type="common">Goatgrass</name>
    <dbReference type="NCBI Taxonomy" id="200361"/>
    <lineage>
        <taxon>Eukaryota</taxon>
        <taxon>Viridiplantae</taxon>
        <taxon>Streptophyta</taxon>
        <taxon>Embryophyta</taxon>
        <taxon>Tracheophyta</taxon>
        <taxon>Spermatophyta</taxon>
        <taxon>Magnoliopsida</taxon>
        <taxon>Liliopsida</taxon>
        <taxon>Poales</taxon>
        <taxon>Poaceae</taxon>
        <taxon>BOP clade</taxon>
        <taxon>Pooideae</taxon>
        <taxon>Triticodae</taxon>
        <taxon>Triticeae</taxon>
        <taxon>Triticinae</taxon>
        <taxon>Aegilops</taxon>
    </lineage>
</organism>
<dbReference type="Proteomes" id="UP000015105">
    <property type="component" value="Chromosome 4D"/>
</dbReference>
<protein>
    <submittedName>
        <fullName evidence="1">Uncharacterized protein</fullName>
    </submittedName>
</protein>
<evidence type="ECO:0000313" key="1">
    <source>
        <dbReference type="EnsemblPlants" id="AET4Gv20439700.14"/>
    </source>
</evidence>
<reference evidence="2" key="2">
    <citation type="journal article" date="2017" name="Nat. Plants">
        <title>The Aegilops tauschii genome reveals multiple impacts of transposons.</title>
        <authorList>
            <person name="Zhao G."/>
            <person name="Zou C."/>
            <person name="Li K."/>
            <person name="Wang K."/>
            <person name="Li T."/>
            <person name="Gao L."/>
            <person name="Zhang X."/>
            <person name="Wang H."/>
            <person name="Yang Z."/>
            <person name="Liu X."/>
            <person name="Jiang W."/>
            <person name="Mao L."/>
            <person name="Kong X."/>
            <person name="Jiao Y."/>
            <person name="Jia J."/>
        </authorList>
    </citation>
    <scope>NUCLEOTIDE SEQUENCE [LARGE SCALE GENOMIC DNA]</scope>
    <source>
        <strain evidence="2">cv. AL8/78</strain>
    </source>
</reference>
<keyword evidence="2" id="KW-1185">Reference proteome</keyword>
<reference evidence="2" key="1">
    <citation type="journal article" date="2014" name="Science">
        <title>Ancient hybridizations among the ancestral genomes of bread wheat.</title>
        <authorList>
            <consortium name="International Wheat Genome Sequencing Consortium,"/>
            <person name="Marcussen T."/>
            <person name="Sandve S.R."/>
            <person name="Heier L."/>
            <person name="Spannagl M."/>
            <person name="Pfeifer M."/>
            <person name="Jakobsen K.S."/>
            <person name="Wulff B.B."/>
            <person name="Steuernagel B."/>
            <person name="Mayer K.F."/>
            <person name="Olsen O.A."/>
        </authorList>
    </citation>
    <scope>NUCLEOTIDE SEQUENCE [LARGE SCALE GENOMIC DNA]</scope>
    <source>
        <strain evidence="2">cv. AL8/78</strain>
    </source>
</reference>
<dbReference type="Gramene" id="AET4Gv20439700.14">
    <property type="protein sequence ID" value="AET4Gv20439700.14"/>
    <property type="gene ID" value="AET4Gv20439700"/>
</dbReference>
<name>A0A453I4E2_AEGTS</name>
<dbReference type="AlphaFoldDB" id="A0A453I4E2"/>
<proteinExistence type="predicted"/>
<reference evidence="1" key="5">
    <citation type="journal article" date="2021" name="G3 (Bethesda)">
        <title>Aegilops tauschii genome assembly Aet v5.0 features greater sequence contiguity and improved annotation.</title>
        <authorList>
            <person name="Wang L."/>
            <person name="Zhu T."/>
            <person name="Rodriguez J.C."/>
            <person name="Deal K.R."/>
            <person name="Dubcovsky J."/>
            <person name="McGuire P.E."/>
            <person name="Lux T."/>
            <person name="Spannagl M."/>
            <person name="Mayer K.F.X."/>
            <person name="Baldrich P."/>
            <person name="Meyers B.C."/>
            <person name="Huo N."/>
            <person name="Gu Y.Q."/>
            <person name="Zhou H."/>
            <person name="Devos K.M."/>
            <person name="Bennetzen J.L."/>
            <person name="Unver T."/>
            <person name="Budak H."/>
            <person name="Gulick P.J."/>
            <person name="Galiba G."/>
            <person name="Kalapos B."/>
            <person name="Nelson D.R."/>
            <person name="Li P."/>
            <person name="You F.M."/>
            <person name="Luo M.C."/>
            <person name="Dvorak J."/>
        </authorList>
    </citation>
    <scope>NUCLEOTIDE SEQUENCE [LARGE SCALE GENOMIC DNA]</scope>
    <source>
        <strain evidence="1">cv. AL8/78</strain>
    </source>
</reference>
<dbReference type="EnsemblPlants" id="AET4Gv20439700.14">
    <property type="protein sequence ID" value="AET4Gv20439700.14"/>
    <property type="gene ID" value="AET4Gv20439700"/>
</dbReference>
<evidence type="ECO:0000313" key="2">
    <source>
        <dbReference type="Proteomes" id="UP000015105"/>
    </source>
</evidence>
<sequence length="69" mass="7989">IHHCCLYRYNAFQHLSSVPGHVICQRICYGNYGATCESMYVFVLVNCTIFYVFPAEIEFISRSQELCSI</sequence>